<proteinExistence type="predicted"/>
<evidence type="ECO:0000313" key="1">
    <source>
        <dbReference type="EMBL" id="KAK8100150.1"/>
    </source>
</evidence>
<protein>
    <submittedName>
        <fullName evidence="1">Uncharacterized protein</fullName>
    </submittedName>
</protein>
<dbReference type="EMBL" id="JAQQWP010000009">
    <property type="protein sequence ID" value="KAK8100150.1"/>
    <property type="molecule type" value="Genomic_DNA"/>
</dbReference>
<keyword evidence="2" id="KW-1185">Reference proteome</keyword>
<dbReference type="AlphaFoldDB" id="A0AAW0QAD1"/>
<dbReference type="Proteomes" id="UP001392437">
    <property type="component" value="Unassembled WGS sequence"/>
</dbReference>
<sequence>MQPGTPPHPWNAYRAHWRGMPYRARGSPLIRLALFGAGSYFIAKWVVRGLRSPFAAPRGVVDRWTGPTLVAGMAEYGGGLGSPVPIQVGGVEDPGLVVIIFVSAEQERLVRQDLLGPPESLRGSGVRDAGASYIPELVLLVPRAGVSHTEASSS</sequence>
<comment type="caution">
    <text evidence="1">The sequence shown here is derived from an EMBL/GenBank/DDBJ whole genome shotgun (WGS) entry which is preliminary data.</text>
</comment>
<evidence type="ECO:0000313" key="2">
    <source>
        <dbReference type="Proteomes" id="UP001392437"/>
    </source>
</evidence>
<reference evidence="1 2" key="1">
    <citation type="submission" date="2023-01" db="EMBL/GenBank/DDBJ databases">
        <title>Analysis of 21 Apiospora genomes using comparative genomics revels a genus with tremendous synthesis potential of carbohydrate active enzymes and secondary metabolites.</title>
        <authorList>
            <person name="Sorensen T."/>
        </authorList>
    </citation>
    <scope>NUCLEOTIDE SEQUENCE [LARGE SCALE GENOMIC DNA]</scope>
    <source>
        <strain evidence="1 2">CBS 117206</strain>
    </source>
</reference>
<organism evidence="1 2">
    <name type="scientific">Apiospora kogelbergensis</name>
    <dbReference type="NCBI Taxonomy" id="1337665"/>
    <lineage>
        <taxon>Eukaryota</taxon>
        <taxon>Fungi</taxon>
        <taxon>Dikarya</taxon>
        <taxon>Ascomycota</taxon>
        <taxon>Pezizomycotina</taxon>
        <taxon>Sordariomycetes</taxon>
        <taxon>Xylariomycetidae</taxon>
        <taxon>Amphisphaeriales</taxon>
        <taxon>Apiosporaceae</taxon>
        <taxon>Apiospora</taxon>
    </lineage>
</organism>
<accession>A0AAW0QAD1</accession>
<gene>
    <name evidence="1" type="ORF">PG999_010524</name>
</gene>
<name>A0AAW0QAD1_9PEZI</name>